<keyword evidence="1" id="KW-0812">Transmembrane</keyword>
<reference evidence="2" key="1">
    <citation type="submission" date="2018-06" db="EMBL/GenBank/DDBJ databases">
        <authorList>
            <person name="Zhirakovskaya E."/>
        </authorList>
    </citation>
    <scope>NUCLEOTIDE SEQUENCE</scope>
</reference>
<gene>
    <name evidence="2" type="ORF">MNBD_ALPHA01-2093</name>
</gene>
<dbReference type="AlphaFoldDB" id="A0A3B0SEG9"/>
<evidence type="ECO:0000313" key="2">
    <source>
        <dbReference type="EMBL" id="VAW03648.1"/>
    </source>
</evidence>
<evidence type="ECO:0000256" key="1">
    <source>
        <dbReference type="SAM" id="Phobius"/>
    </source>
</evidence>
<feature type="transmembrane region" description="Helical" evidence="1">
    <location>
        <begin position="86"/>
        <end position="106"/>
    </location>
</feature>
<proteinExistence type="predicted"/>
<dbReference type="EMBL" id="UOEJ01000174">
    <property type="protein sequence ID" value="VAW03648.1"/>
    <property type="molecule type" value="Genomic_DNA"/>
</dbReference>
<protein>
    <submittedName>
        <fullName evidence="2">Uncharacterized protein</fullName>
    </submittedName>
</protein>
<sequence length="159" mass="18952">MRDIEKWYMRILLALASAFLWFHLFMTLVINLFVREEGFLSYQFAPFVYLGRYFDSYNDPHDIFLYLLGIFFLLTIIAPLIRPRIFIWPVVVMNLFIIIGSIDLLWQNHVKPFPPASTPYGTMEEYFWIAGRGIFIFFSALFVAFLMPSVCHLIKKMKW</sequence>
<accession>A0A3B0SEG9</accession>
<feature type="transmembrane region" description="Helical" evidence="1">
    <location>
        <begin position="63"/>
        <end position="81"/>
    </location>
</feature>
<feature type="transmembrane region" description="Helical" evidence="1">
    <location>
        <begin position="12"/>
        <end position="34"/>
    </location>
</feature>
<name>A0A3B0SEG9_9ZZZZ</name>
<feature type="transmembrane region" description="Helical" evidence="1">
    <location>
        <begin position="126"/>
        <end position="154"/>
    </location>
</feature>
<keyword evidence="1" id="KW-0472">Membrane</keyword>
<keyword evidence="1" id="KW-1133">Transmembrane helix</keyword>
<organism evidence="2">
    <name type="scientific">hydrothermal vent metagenome</name>
    <dbReference type="NCBI Taxonomy" id="652676"/>
    <lineage>
        <taxon>unclassified sequences</taxon>
        <taxon>metagenomes</taxon>
        <taxon>ecological metagenomes</taxon>
    </lineage>
</organism>